<evidence type="ECO:0000313" key="2">
    <source>
        <dbReference type="Proteomes" id="UP000887013"/>
    </source>
</evidence>
<gene>
    <name evidence="1" type="ORF">NPIL_632911</name>
</gene>
<protein>
    <submittedName>
        <fullName evidence="1">Uncharacterized protein</fullName>
    </submittedName>
</protein>
<dbReference type="Proteomes" id="UP000887013">
    <property type="component" value="Unassembled WGS sequence"/>
</dbReference>
<sequence>MFSTKTPKIAWRILSHSSLKTSLSSCTLRCGDETSTKSIEACSLKFCKYASHYMRSISSLFSVSESSYVLYGLALLVMNRRSGTISSSLKKDERDPRIHLCSTAVT</sequence>
<organism evidence="1 2">
    <name type="scientific">Nephila pilipes</name>
    <name type="common">Giant wood spider</name>
    <name type="synonym">Nephila maculata</name>
    <dbReference type="NCBI Taxonomy" id="299642"/>
    <lineage>
        <taxon>Eukaryota</taxon>
        <taxon>Metazoa</taxon>
        <taxon>Ecdysozoa</taxon>
        <taxon>Arthropoda</taxon>
        <taxon>Chelicerata</taxon>
        <taxon>Arachnida</taxon>
        <taxon>Araneae</taxon>
        <taxon>Araneomorphae</taxon>
        <taxon>Entelegynae</taxon>
        <taxon>Araneoidea</taxon>
        <taxon>Nephilidae</taxon>
        <taxon>Nephila</taxon>
    </lineage>
</organism>
<dbReference type="EMBL" id="BMAW01123466">
    <property type="protein sequence ID" value="GFU03381.1"/>
    <property type="molecule type" value="Genomic_DNA"/>
</dbReference>
<proteinExistence type="predicted"/>
<accession>A0A8X6Q2L8</accession>
<name>A0A8X6Q2L8_NEPPI</name>
<dbReference type="AlphaFoldDB" id="A0A8X6Q2L8"/>
<keyword evidence="2" id="KW-1185">Reference proteome</keyword>
<evidence type="ECO:0000313" key="1">
    <source>
        <dbReference type="EMBL" id="GFU03381.1"/>
    </source>
</evidence>
<comment type="caution">
    <text evidence="1">The sequence shown here is derived from an EMBL/GenBank/DDBJ whole genome shotgun (WGS) entry which is preliminary data.</text>
</comment>
<reference evidence="1" key="1">
    <citation type="submission" date="2020-08" db="EMBL/GenBank/DDBJ databases">
        <title>Multicomponent nature underlies the extraordinary mechanical properties of spider dragline silk.</title>
        <authorList>
            <person name="Kono N."/>
            <person name="Nakamura H."/>
            <person name="Mori M."/>
            <person name="Yoshida Y."/>
            <person name="Ohtoshi R."/>
            <person name="Malay A.D."/>
            <person name="Moran D.A.P."/>
            <person name="Tomita M."/>
            <person name="Numata K."/>
            <person name="Arakawa K."/>
        </authorList>
    </citation>
    <scope>NUCLEOTIDE SEQUENCE</scope>
</reference>